<accession>A0ACC3CCU2</accession>
<reference evidence="1" key="1">
    <citation type="submission" date="2019-11" db="EMBL/GenBank/DDBJ databases">
        <title>Nori genome reveals adaptations in red seaweeds to the harsh intertidal environment.</title>
        <authorList>
            <person name="Wang D."/>
            <person name="Mao Y."/>
        </authorList>
    </citation>
    <scope>NUCLEOTIDE SEQUENCE</scope>
    <source>
        <tissue evidence="1">Gametophyte</tissue>
    </source>
</reference>
<proteinExistence type="predicted"/>
<dbReference type="EMBL" id="CM020620">
    <property type="protein sequence ID" value="KAK1867982.1"/>
    <property type="molecule type" value="Genomic_DNA"/>
</dbReference>
<name>A0ACC3CCU2_PYRYE</name>
<keyword evidence="2" id="KW-1185">Reference proteome</keyword>
<comment type="caution">
    <text evidence="1">The sequence shown here is derived from an EMBL/GenBank/DDBJ whole genome shotgun (WGS) entry which is preliminary data.</text>
</comment>
<evidence type="ECO:0000313" key="1">
    <source>
        <dbReference type="EMBL" id="KAK1867982.1"/>
    </source>
</evidence>
<organism evidence="1 2">
    <name type="scientific">Pyropia yezoensis</name>
    <name type="common">Susabi-nori</name>
    <name type="synonym">Porphyra yezoensis</name>
    <dbReference type="NCBI Taxonomy" id="2788"/>
    <lineage>
        <taxon>Eukaryota</taxon>
        <taxon>Rhodophyta</taxon>
        <taxon>Bangiophyceae</taxon>
        <taxon>Bangiales</taxon>
        <taxon>Bangiaceae</taxon>
        <taxon>Pyropia</taxon>
    </lineage>
</organism>
<dbReference type="Proteomes" id="UP000798662">
    <property type="component" value="Chromosome 3"/>
</dbReference>
<evidence type="ECO:0000313" key="2">
    <source>
        <dbReference type="Proteomes" id="UP000798662"/>
    </source>
</evidence>
<gene>
    <name evidence="1" type="ORF">I4F81_010479</name>
</gene>
<sequence length="79" mass="8387">MGGGNGAKSKTKRERNATKAAKSGNTSQLGANLKAMSIICTVCKQSFMCTMAEASLRQHAESKHAKSTFELCFPTFGKA</sequence>
<protein>
    <submittedName>
        <fullName evidence="1">Uncharacterized protein</fullName>
    </submittedName>
</protein>